<dbReference type="RefSeq" id="WP_068719238.1">
    <property type="nucleotide sequence ID" value="NZ_LWDV01000010.1"/>
</dbReference>
<evidence type="ECO:0000313" key="1">
    <source>
        <dbReference type="EMBL" id="OCL25326.1"/>
    </source>
</evidence>
<dbReference type="OrthoDB" id="1660014at2"/>
<organism evidence="1 2">
    <name type="scientific">Orenia metallireducens</name>
    <dbReference type="NCBI Taxonomy" id="1413210"/>
    <lineage>
        <taxon>Bacteria</taxon>
        <taxon>Bacillati</taxon>
        <taxon>Bacillota</taxon>
        <taxon>Clostridia</taxon>
        <taxon>Halanaerobiales</taxon>
        <taxon>Halobacteroidaceae</taxon>
        <taxon>Orenia</taxon>
    </lineage>
</organism>
<protein>
    <submittedName>
        <fullName evidence="1">Transcriptional regulator</fullName>
    </submittedName>
</protein>
<evidence type="ECO:0000313" key="2">
    <source>
        <dbReference type="Proteomes" id="UP000093514"/>
    </source>
</evidence>
<name>A0A1C0A5E0_9FIRM</name>
<accession>A0A1C0A5E0</accession>
<proteinExistence type="predicted"/>
<gene>
    <name evidence="1" type="ORF">U472_13290</name>
</gene>
<dbReference type="AlphaFoldDB" id="A0A1C0A5E0"/>
<reference evidence="1 2" key="2">
    <citation type="submission" date="2016-08" db="EMBL/GenBank/DDBJ databases">
        <title>Orenia metallireducens sp. nov. strain Z6, a Novel Metal-reducing Firmicute from the Deep Subsurface.</title>
        <authorList>
            <person name="Maxim B.I."/>
            <person name="Kenneth K."/>
            <person name="Flynn T.M."/>
            <person name="Oloughlin E.J."/>
            <person name="Locke R.A."/>
            <person name="Weber J.R."/>
            <person name="Egan S.M."/>
            <person name="Mackie R.I."/>
            <person name="Cann I.K."/>
        </authorList>
    </citation>
    <scope>NUCLEOTIDE SEQUENCE [LARGE SCALE GENOMIC DNA]</scope>
    <source>
        <strain evidence="1 2">Z6</strain>
    </source>
</reference>
<dbReference type="EMBL" id="LWDV01000010">
    <property type="protein sequence ID" value="OCL25326.1"/>
    <property type="molecule type" value="Genomic_DNA"/>
</dbReference>
<dbReference type="Proteomes" id="UP000093514">
    <property type="component" value="Unassembled WGS sequence"/>
</dbReference>
<sequence length="719" mass="81910">MNIIDQTNRTILFEEFNPEKLDLLTIIGDVKGLDSLKDDKISEINEHLLVGSFDEFLTKFSPTIYSYYNAANQKVVYTAIKPEGVPDNCVTEIKLDQNNDFLKMLCTLIDTKKSQGIKNVDFKFENILDMISPKKVMEDIKQVRKEINYLYSKYEALDDEDPSKLELGDKLNIKFEEASQNYNNVLGMLPLAIEDIKTRLLLGESQEDSETQTIEIGVLTMGEDGELKILEAPKEEEKALAVQSEEQRNALVEVFEEDYEAITEDPSSYVKDLVLRTFAPISAPTTDIDIEKEVNNYNNYLEFYKNTKDDFIKVAKPLVEKLLGVKMYFEQYDTPNRGMMPKLLVTNCKVDMTIKGNNRTRLETFLNTVNAKNSFSDTIWFGIVPAIEMKTDSPTKARRMRFKGTNKTESKNGNTMESLTSILDIAHKYKIQIFFNFEGKEETTFNAMATKGIDNYIDATSVLVNQEYSEYAIPCLPNFTIIPKDKSGVVLDSKMIYEENGARLSKVEEDVLKLWLEGVYVDAAYVAAGIVSAYQCPEYLKERFRDVTRSYPGVRFDIESGDNSLKTVTTLAKEISGFTNAIKNSINRNNFGFVFSSENAQVNGKVVKKITVYKARSLSMLEDGFDSIYKTLMTTYVERILRFETSDFKQDKIVKFFSNNPKSQKSKWLNSKGYINSILQDGDDINYSIDPRSNTCNLDLTFNGNVKNLEVNITKSTAD</sequence>
<reference evidence="2" key="1">
    <citation type="submission" date="2016-07" db="EMBL/GenBank/DDBJ databases">
        <authorList>
            <person name="Florea S."/>
            <person name="Webb J.S."/>
            <person name="Jaromczyk J."/>
            <person name="Schardl C.L."/>
        </authorList>
    </citation>
    <scope>NUCLEOTIDE SEQUENCE [LARGE SCALE GENOMIC DNA]</scope>
    <source>
        <strain evidence="2">Z6</strain>
    </source>
</reference>
<keyword evidence="2" id="KW-1185">Reference proteome</keyword>
<comment type="caution">
    <text evidence="1">The sequence shown here is derived from an EMBL/GenBank/DDBJ whole genome shotgun (WGS) entry which is preliminary data.</text>
</comment>